<feature type="binding site" evidence="8 13">
    <location>
        <position position="412"/>
    </location>
    <ligand>
        <name>Zn(2+)</name>
        <dbReference type="ChEBI" id="CHEBI:29105"/>
    </ligand>
</feature>
<keyword evidence="8 11" id="KW-0520">NAD</keyword>
<evidence type="ECO:0000256" key="10">
    <source>
        <dbReference type="PIRSR" id="PIRSR000099-1"/>
    </source>
</evidence>
<dbReference type="InterPro" id="IPR022695">
    <property type="entry name" value="Histidinol_DH_monofunct"/>
</dbReference>
<evidence type="ECO:0000256" key="6">
    <source>
        <dbReference type="ARBA" id="ARBA00023002"/>
    </source>
</evidence>
<evidence type="ECO:0000313" key="16">
    <source>
        <dbReference type="Proteomes" id="UP000321574"/>
    </source>
</evidence>
<evidence type="ECO:0000256" key="2">
    <source>
        <dbReference type="ARBA" id="ARBA00010178"/>
    </source>
</evidence>
<comment type="pathway">
    <text evidence="8">Amino-acid biosynthesis; L-histidine biosynthesis; L-histidine from 5-phospho-alpha-D-ribose 1-diphosphate: step 9/9.</text>
</comment>
<feature type="binding site" evidence="8 12">
    <location>
        <position position="353"/>
    </location>
    <ligand>
        <name>substrate</name>
    </ligand>
</feature>
<evidence type="ECO:0000256" key="13">
    <source>
        <dbReference type="PIRSR" id="PIRSR000099-4"/>
    </source>
</evidence>
<dbReference type="Gene3D" id="3.40.50.1980">
    <property type="entry name" value="Nitrogenase molybdenum iron protein domain"/>
    <property type="match status" value="2"/>
</dbReference>
<dbReference type="PANTHER" id="PTHR21256">
    <property type="entry name" value="HISTIDINOL DEHYDROGENASE HDH"/>
    <property type="match status" value="1"/>
</dbReference>
<feature type="binding site" evidence="8 13">
    <location>
        <position position="254"/>
    </location>
    <ligand>
        <name>Zn(2+)</name>
        <dbReference type="ChEBI" id="CHEBI:29105"/>
    </ligand>
</feature>
<gene>
    <name evidence="8 15" type="primary">hisD</name>
    <name evidence="15" type="ORF">FHP05_06810</name>
</gene>
<dbReference type="InterPro" id="IPR016161">
    <property type="entry name" value="Ald_DH/histidinol_DH"/>
</dbReference>
<dbReference type="FunFam" id="3.40.50.1980:FF:000026">
    <property type="entry name" value="Histidinol dehydrogenase"/>
    <property type="match status" value="1"/>
</dbReference>
<keyword evidence="6 8" id="KW-0560">Oxidoreductase</keyword>
<comment type="function">
    <text evidence="1 8">Catalyzes the sequential NAD-dependent oxidations of L-histidinol to L-histidinaldehyde and then to L-histidine.</text>
</comment>
<keyword evidence="4 8" id="KW-0479">Metal-binding</keyword>
<feature type="binding site" evidence="8 12">
    <location>
        <position position="412"/>
    </location>
    <ligand>
        <name>substrate</name>
    </ligand>
</feature>
<feature type="binding site" evidence="8 13">
    <location>
        <position position="353"/>
    </location>
    <ligand>
        <name>Zn(2+)</name>
        <dbReference type="ChEBI" id="CHEBI:29105"/>
    </ligand>
</feature>
<evidence type="ECO:0000256" key="9">
    <source>
        <dbReference type="PIRNR" id="PIRNR000099"/>
    </source>
</evidence>
<comment type="cofactor">
    <cofactor evidence="8 13">
        <name>Zn(2+)</name>
        <dbReference type="ChEBI" id="CHEBI:29105"/>
    </cofactor>
    <text evidence="8 13">Binds 1 zinc ion per subunit.</text>
</comment>
<feature type="binding site" evidence="8 13">
    <location>
        <position position="251"/>
    </location>
    <ligand>
        <name>Zn(2+)</name>
        <dbReference type="ChEBI" id="CHEBI:29105"/>
    </ligand>
</feature>
<dbReference type="FunFam" id="3.40.50.1980:FF:000001">
    <property type="entry name" value="Histidinol dehydrogenase"/>
    <property type="match status" value="1"/>
</dbReference>
<dbReference type="PROSITE" id="PS00611">
    <property type="entry name" value="HISOL_DEHYDROGENASE"/>
    <property type="match status" value="1"/>
</dbReference>
<dbReference type="InterPro" id="IPR012131">
    <property type="entry name" value="Hstdl_DH"/>
</dbReference>
<dbReference type="EC" id="1.1.1.23" evidence="3 8"/>
<dbReference type="GO" id="GO:0000105">
    <property type="term" value="P:L-histidine biosynthetic process"/>
    <property type="evidence" value="ECO:0007669"/>
    <property type="project" value="UniProtKB-UniRule"/>
</dbReference>
<evidence type="ECO:0000256" key="8">
    <source>
        <dbReference type="HAMAP-Rule" id="MF_01024"/>
    </source>
</evidence>
<feature type="binding site" evidence="8 12">
    <location>
        <position position="229"/>
    </location>
    <ligand>
        <name>substrate</name>
    </ligand>
</feature>
<dbReference type="RefSeq" id="WP_147666492.1">
    <property type="nucleotide sequence ID" value="NZ_VDUW01000003.1"/>
</dbReference>
<dbReference type="AlphaFoldDB" id="A0A5C8NX82"/>
<dbReference type="InterPro" id="IPR001692">
    <property type="entry name" value="Histidinol_DH_CS"/>
</dbReference>
<feature type="active site" description="Proton acceptor" evidence="8 10">
    <location>
        <position position="320"/>
    </location>
</feature>
<feature type="binding site" evidence="8 12">
    <location>
        <position position="254"/>
    </location>
    <ligand>
        <name>substrate</name>
    </ligand>
</feature>
<evidence type="ECO:0000256" key="3">
    <source>
        <dbReference type="ARBA" id="ARBA00012965"/>
    </source>
</evidence>
<reference evidence="15 16" key="1">
    <citation type="submission" date="2019-06" db="EMBL/GenBank/DDBJ databases">
        <title>Cerasibacillus sp. nov., isolated from maize field.</title>
        <authorList>
            <person name="Lin S.-Y."/>
            <person name="Tsai C.-F."/>
            <person name="Young C.-C."/>
        </authorList>
    </citation>
    <scope>NUCLEOTIDE SEQUENCE [LARGE SCALE GENOMIC DNA]</scope>
    <source>
        <strain evidence="15 16">CC-CFT480</strain>
    </source>
</reference>
<keyword evidence="8" id="KW-0028">Amino-acid biosynthesis</keyword>
<dbReference type="CDD" id="cd06572">
    <property type="entry name" value="Histidinol_dh"/>
    <property type="match status" value="1"/>
</dbReference>
<dbReference type="PANTHER" id="PTHR21256:SF2">
    <property type="entry name" value="HISTIDINE BIOSYNTHESIS TRIFUNCTIONAL PROTEIN"/>
    <property type="match status" value="1"/>
</dbReference>
<evidence type="ECO:0000256" key="7">
    <source>
        <dbReference type="ARBA" id="ARBA00049489"/>
    </source>
</evidence>
<feature type="binding site" evidence="8 11">
    <location>
        <position position="121"/>
    </location>
    <ligand>
        <name>NAD(+)</name>
        <dbReference type="ChEBI" id="CHEBI:57540"/>
    </ligand>
</feature>
<evidence type="ECO:0000256" key="1">
    <source>
        <dbReference type="ARBA" id="ARBA00003850"/>
    </source>
</evidence>
<evidence type="ECO:0000313" key="15">
    <source>
        <dbReference type="EMBL" id="TXL65822.1"/>
    </source>
</evidence>
<evidence type="ECO:0000256" key="5">
    <source>
        <dbReference type="ARBA" id="ARBA00022833"/>
    </source>
</evidence>
<dbReference type="HAMAP" id="MF_01024">
    <property type="entry name" value="HisD"/>
    <property type="match status" value="1"/>
</dbReference>
<sequence length="425" mass="46327">MKIVDSKQFLLEKSKRTKEDVDFDQSVLAIIREIQKNGDVALKSFTEQFDGVSLDSFQVTKEEIEEANQIVDETFIHAVKNVKKQLIDFHEKQVETSWFMEQSEGVVLGQKVTPIEKVGVYIPGGKASYPSTVLMNVIPAKLAGVSSITMVTPPDETGKVDPQVLIAAKVAGVDQIYKIGGAQAIAALAYGTETIEKVDKIVGPGNRYVAEAKKWVYGQVGIDMIAGPSEICVIADETASPKYVAADLLSQAEHDEDATAVCITINEQLAQNIQAEVAKQLQTLDRQTIIQTSLERNGRIIIVESLSKAIDLANEIAPEHLELMIEKPTEYLPFIKHAGAIFLGEYAPEALGDYFAGPNHTLPTNGTATFSSPLGVYDFMKKSSIIHYTKSALMKAAPFITTLANAEGLSAHAKSITIRKDEEDA</sequence>
<keyword evidence="16" id="KW-1185">Reference proteome</keyword>
<feature type="active site" description="Proton acceptor" evidence="8 10">
    <location>
        <position position="319"/>
    </location>
</feature>
<evidence type="ECO:0000256" key="4">
    <source>
        <dbReference type="ARBA" id="ARBA00022723"/>
    </source>
</evidence>
<dbReference type="Gene3D" id="1.20.5.1300">
    <property type="match status" value="1"/>
</dbReference>
<dbReference type="NCBIfam" id="TIGR00069">
    <property type="entry name" value="hisD"/>
    <property type="match status" value="1"/>
</dbReference>
<evidence type="ECO:0000256" key="14">
    <source>
        <dbReference type="RuleBase" id="RU004175"/>
    </source>
</evidence>
<dbReference type="OrthoDB" id="9805269at2"/>
<dbReference type="Pfam" id="PF00815">
    <property type="entry name" value="Histidinol_dh"/>
    <property type="match status" value="1"/>
</dbReference>
<dbReference type="PIRSF" id="PIRSF000099">
    <property type="entry name" value="Histidinol_dh"/>
    <property type="match status" value="1"/>
</dbReference>
<dbReference type="UniPathway" id="UPA00031">
    <property type="reaction ID" value="UER00014"/>
</dbReference>
<dbReference type="Proteomes" id="UP000321574">
    <property type="component" value="Unassembled WGS sequence"/>
</dbReference>
<name>A0A5C8NX82_9BACI</name>
<dbReference type="GO" id="GO:0004399">
    <property type="term" value="F:histidinol dehydrogenase activity"/>
    <property type="evidence" value="ECO:0007669"/>
    <property type="project" value="UniProtKB-UniRule"/>
</dbReference>
<organism evidence="15 16">
    <name type="scientific">Cerasibacillus terrae</name>
    <dbReference type="NCBI Taxonomy" id="2498845"/>
    <lineage>
        <taxon>Bacteria</taxon>
        <taxon>Bacillati</taxon>
        <taxon>Bacillota</taxon>
        <taxon>Bacilli</taxon>
        <taxon>Bacillales</taxon>
        <taxon>Bacillaceae</taxon>
        <taxon>Cerasibacillus</taxon>
    </lineage>
</organism>
<evidence type="ECO:0000256" key="12">
    <source>
        <dbReference type="PIRSR" id="PIRSR000099-3"/>
    </source>
</evidence>
<keyword evidence="8" id="KW-0368">Histidine biosynthesis</keyword>
<feature type="binding site" evidence="8 12">
    <location>
        <position position="407"/>
    </location>
    <ligand>
        <name>substrate</name>
    </ligand>
</feature>
<dbReference type="GO" id="GO:0051287">
    <property type="term" value="F:NAD binding"/>
    <property type="evidence" value="ECO:0007669"/>
    <property type="project" value="InterPro"/>
</dbReference>
<dbReference type="GO" id="GO:0008270">
    <property type="term" value="F:zinc ion binding"/>
    <property type="evidence" value="ECO:0007669"/>
    <property type="project" value="UniProtKB-UniRule"/>
</dbReference>
<dbReference type="GO" id="GO:0005829">
    <property type="term" value="C:cytosol"/>
    <property type="evidence" value="ECO:0007669"/>
    <property type="project" value="TreeGrafter"/>
</dbReference>
<proteinExistence type="inferred from homology"/>
<protein>
    <recommendedName>
        <fullName evidence="3 8">Histidinol dehydrogenase</fullName>
        <shortName evidence="8">HDH</shortName>
        <ecNumber evidence="3 8">1.1.1.23</ecNumber>
    </recommendedName>
</protein>
<feature type="binding site" evidence="8 12">
    <location>
        <position position="320"/>
    </location>
    <ligand>
        <name>substrate</name>
    </ligand>
</feature>
<comment type="similarity">
    <text evidence="2 8 9 14">Belongs to the histidinol dehydrogenase family.</text>
</comment>
<keyword evidence="5 8" id="KW-0862">Zinc</keyword>
<comment type="caution">
    <text evidence="15">The sequence shown here is derived from an EMBL/GenBank/DDBJ whole genome shotgun (WGS) entry which is preliminary data.</text>
</comment>
<evidence type="ECO:0000256" key="11">
    <source>
        <dbReference type="PIRSR" id="PIRSR000099-2"/>
    </source>
</evidence>
<comment type="catalytic activity">
    <reaction evidence="7 8">
        <text>L-histidinol + 2 NAD(+) + H2O = L-histidine + 2 NADH + 3 H(+)</text>
        <dbReference type="Rhea" id="RHEA:20641"/>
        <dbReference type="ChEBI" id="CHEBI:15377"/>
        <dbReference type="ChEBI" id="CHEBI:15378"/>
        <dbReference type="ChEBI" id="CHEBI:57540"/>
        <dbReference type="ChEBI" id="CHEBI:57595"/>
        <dbReference type="ChEBI" id="CHEBI:57699"/>
        <dbReference type="ChEBI" id="CHEBI:57945"/>
        <dbReference type="EC" id="1.1.1.23"/>
    </reaction>
</comment>
<dbReference type="PRINTS" id="PR00083">
    <property type="entry name" value="HOLDHDRGNASE"/>
</dbReference>
<dbReference type="SUPFAM" id="SSF53720">
    <property type="entry name" value="ALDH-like"/>
    <property type="match status" value="1"/>
</dbReference>
<dbReference type="EMBL" id="VDUW01000003">
    <property type="protein sequence ID" value="TXL65822.1"/>
    <property type="molecule type" value="Genomic_DNA"/>
</dbReference>
<feature type="binding site" evidence="8 11">
    <location>
        <position position="183"/>
    </location>
    <ligand>
        <name>NAD(+)</name>
        <dbReference type="ChEBI" id="CHEBI:57540"/>
    </ligand>
</feature>
<accession>A0A5C8NX82</accession>
<feature type="binding site" evidence="8 11">
    <location>
        <position position="206"/>
    </location>
    <ligand>
        <name>NAD(+)</name>
        <dbReference type="ChEBI" id="CHEBI:57540"/>
    </ligand>
</feature>
<feature type="binding site" evidence="8 12">
    <location>
        <position position="251"/>
    </location>
    <ligand>
        <name>substrate</name>
    </ligand>
</feature>